<keyword evidence="2" id="KW-0808">Transferase</keyword>
<dbReference type="Gene3D" id="3.10.330.20">
    <property type="match status" value="1"/>
</dbReference>
<keyword evidence="3" id="KW-0949">S-adenosyl-L-methionine</keyword>
<gene>
    <name evidence="5" type="ORF">S06H3_27771</name>
</gene>
<dbReference type="PANTHER" id="PTHR12133">
    <property type="entry name" value="TRNA (ADENINE(58)-N(1))-METHYLTRANSFERASE"/>
    <property type="match status" value="1"/>
</dbReference>
<dbReference type="GO" id="GO:0030488">
    <property type="term" value="P:tRNA methylation"/>
    <property type="evidence" value="ECO:0007669"/>
    <property type="project" value="InterPro"/>
</dbReference>
<dbReference type="GO" id="GO:0031515">
    <property type="term" value="C:tRNA (m1A) methyltransferase complex"/>
    <property type="evidence" value="ECO:0007669"/>
    <property type="project" value="InterPro"/>
</dbReference>
<feature type="non-terminal residue" evidence="5">
    <location>
        <position position="86"/>
    </location>
</feature>
<dbReference type="AlphaFoldDB" id="X1LWY0"/>
<evidence type="ECO:0000313" key="5">
    <source>
        <dbReference type="EMBL" id="GAI23553.1"/>
    </source>
</evidence>
<dbReference type="InterPro" id="IPR014816">
    <property type="entry name" value="tRNA_MeTrfase_Gcd14"/>
</dbReference>
<dbReference type="FunFam" id="3.10.330.20:FF:000003">
    <property type="entry name" value="tRNA (Adenine(58)-N(1))-methyltransferase, mitochondrial isoform X1"/>
    <property type="match status" value="1"/>
</dbReference>
<dbReference type="SUPFAM" id="SSF53335">
    <property type="entry name" value="S-adenosyl-L-methionine-dependent methyltransferases"/>
    <property type="match status" value="1"/>
</dbReference>
<evidence type="ECO:0000256" key="1">
    <source>
        <dbReference type="ARBA" id="ARBA00022603"/>
    </source>
</evidence>
<dbReference type="PROSITE" id="PS51620">
    <property type="entry name" value="SAM_TRM61"/>
    <property type="match status" value="1"/>
</dbReference>
<evidence type="ECO:0000256" key="2">
    <source>
        <dbReference type="ARBA" id="ARBA00022679"/>
    </source>
</evidence>
<evidence type="ECO:0000256" key="3">
    <source>
        <dbReference type="ARBA" id="ARBA00022691"/>
    </source>
</evidence>
<comment type="caution">
    <text evidence="5">The sequence shown here is derived from an EMBL/GenBank/DDBJ whole genome shotgun (WGS) entry which is preliminary data.</text>
</comment>
<proteinExistence type="predicted"/>
<keyword evidence="1" id="KW-0489">Methyltransferase</keyword>
<reference evidence="5" key="1">
    <citation type="journal article" date="2014" name="Front. Microbiol.">
        <title>High frequency of phylogenetically diverse reductive dehalogenase-homologous genes in deep subseafloor sedimentary metagenomes.</title>
        <authorList>
            <person name="Kawai M."/>
            <person name="Futagami T."/>
            <person name="Toyoda A."/>
            <person name="Takaki Y."/>
            <person name="Nishi S."/>
            <person name="Hori S."/>
            <person name="Arai W."/>
            <person name="Tsubouchi T."/>
            <person name="Morono Y."/>
            <person name="Uchiyama I."/>
            <person name="Ito T."/>
            <person name="Fujiyama A."/>
            <person name="Inagaki F."/>
            <person name="Takami H."/>
        </authorList>
    </citation>
    <scope>NUCLEOTIDE SEQUENCE</scope>
    <source>
        <strain evidence="5">Expedition CK06-06</strain>
    </source>
</reference>
<dbReference type="InterPro" id="IPR029063">
    <property type="entry name" value="SAM-dependent_MTases_sf"/>
</dbReference>
<dbReference type="PANTHER" id="PTHR12133:SF1">
    <property type="entry name" value="TRNA (ADENINE(58)-N(1))-METHYLTRANSFERASE, MITOCHONDRIAL"/>
    <property type="match status" value="1"/>
</dbReference>
<dbReference type="GO" id="GO:0160107">
    <property type="term" value="F:tRNA (adenine(58)-N1)-methyltransferase activity"/>
    <property type="evidence" value="ECO:0007669"/>
    <property type="project" value="InterPro"/>
</dbReference>
<dbReference type="EMBL" id="BARV01016139">
    <property type="protein sequence ID" value="GAI23553.1"/>
    <property type="molecule type" value="Genomic_DNA"/>
</dbReference>
<sequence length="86" mass="10011">MIKESERIVLIDERGRKYLVKAERRQLHTDLGVVELGEAIGQEPGKRLKSHVGREFVLLKPRIIDYLRKLRRVPQIMLPKDAAQIV</sequence>
<accession>X1LWY0</accession>
<name>X1LWY0_9ZZZZ</name>
<organism evidence="5">
    <name type="scientific">marine sediment metagenome</name>
    <dbReference type="NCBI Taxonomy" id="412755"/>
    <lineage>
        <taxon>unclassified sequences</taxon>
        <taxon>metagenomes</taxon>
        <taxon>ecological metagenomes</taxon>
    </lineage>
</organism>
<evidence type="ECO:0000256" key="4">
    <source>
        <dbReference type="ARBA" id="ARBA00022694"/>
    </source>
</evidence>
<protein>
    <submittedName>
        <fullName evidence="5">Uncharacterized protein</fullName>
    </submittedName>
</protein>
<keyword evidence="4" id="KW-0819">tRNA processing</keyword>